<evidence type="ECO:0000256" key="3">
    <source>
        <dbReference type="ARBA" id="ARBA00021907"/>
    </source>
</evidence>
<evidence type="ECO:0000256" key="8">
    <source>
        <dbReference type="ARBA" id="ARBA00023136"/>
    </source>
</evidence>
<evidence type="ECO:0000256" key="6">
    <source>
        <dbReference type="ARBA" id="ARBA00022692"/>
    </source>
</evidence>
<feature type="transmembrane region" description="Helical" evidence="11">
    <location>
        <begin position="20"/>
        <end position="42"/>
    </location>
</feature>
<accession>D7BEW4</accession>
<keyword evidence="8 10" id="KW-0472">Membrane</keyword>
<dbReference type="RefSeq" id="WP_013157886.1">
    <property type="nucleotide sequence ID" value="NC_014212.1"/>
</dbReference>
<comment type="subcellular location">
    <subcellularLocation>
        <location evidence="1">Cell membrane</location>
        <topology evidence="1">Multi-pass membrane protein</topology>
    </subcellularLocation>
</comment>
<keyword evidence="15" id="KW-1185">Reference proteome</keyword>
<dbReference type="Pfam" id="PF02687">
    <property type="entry name" value="FtsX"/>
    <property type="match status" value="1"/>
</dbReference>
<keyword evidence="7 11" id="KW-1133">Transmembrane helix</keyword>
<evidence type="ECO:0000256" key="10">
    <source>
        <dbReference type="PIRNR" id="PIRNR003097"/>
    </source>
</evidence>
<dbReference type="OrthoDB" id="9813411at2"/>
<evidence type="ECO:0000259" key="12">
    <source>
        <dbReference type="Pfam" id="PF02687"/>
    </source>
</evidence>
<feature type="domain" description="FtsX extracellular" evidence="13">
    <location>
        <begin position="53"/>
        <end position="140"/>
    </location>
</feature>
<feature type="domain" description="ABC3 transporter permease C-terminal" evidence="12">
    <location>
        <begin position="164"/>
        <end position="275"/>
    </location>
</feature>
<dbReference type="InterPro" id="IPR003838">
    <property type="entry name" value="ABC3_permease_C"/>
</dbReference>
<feature type="transmembrane region" description="Helical" evidence="11">
    <location>
        <begin position="209"/>
        <end position="235"/>
    </location>
</feature>
<evidence type="ECO:0000256" key="2">
    <source>
        <dbReference type="ARBA" id="ARBA00007379"/>
    </source>
</evidence>
<evidence type="ECO:0000256" key="9">
    <source>
        <dbReference type="ARBA" id="ARBA00023306"/>
    </source>
</evidence>
<name>D7BEW4_ALLS1</name>
<dbReference type="InterPro" id="IPR040690">
    <property type="entry name" value="FtsX_ECD"/>
</dbReference>
<reference evidence="14 15" key="1">
    <citation type="journal article" date="2010" name="Stand. Genomic Sci.">
        <title>Complete genome sequence of Meiothermus silvanus type strain (VI-R2).</title>
        <authorList>
            <person name="Sikorski J."/>
            <person name="Tindall B.J."/>
            <person name="Lowry S."/>
            <person name="Lucas S."/>
            <person name="Nolan M."/>
            <person name="Copeland A."/>
            <person name="Glavina Del Rio T."/>
            <person name="Tice H."/>
            <person name="Cheng J.F."/>
            <person name="Han C."/>
            <person name="Pitluck S."/>
            <person name="Liolios K."/>
            <person name="Ivanova N."/>
            <person name="Mavromatis K."/>
            <person name="Mikhailova N."/>
            <person name="Pati A."/>
            <person name="Goodwin L."/>
            <person name="Chen A."/>
            <person name="Palaniappan K."/>
            <person name="Land M."/>
            <person name="Hauser L."/>
            <person name="Chang Y.J."/>
            <person name="Jeffries C.D."/>
            <person name="Rohde M."/>
            <person name="Goker M."/>
            <person name="Woyke T."/>
            <person name="Bristow J."/>
            <person name="Eisen J.A."/>
            <person name="Markowitz V."/>
            <person name="Hugenholtz P."/>
            <person name="Kyrpides N.C."/>
            <person name="Klenk H.P."/>
            <person name="Lapidus A."/>
        </authorList>
    </citation>
    <scope>NUCLEOTIDE SEQUENCE [LARGE SCALE GENOMIC DNA]</scope>
    <source>
        <strain evidence="15">ATCC 700542 / DSM 9946 / VI-R2</strain>
    </source>
</reference>
<dbReference type="Proteomes" id="UP000001916">
    <property type="component" value="Chromosome"/>
</dbReference>
<evidence type="ECO:0000256" key="11">
    <source>
        <dbReference type="SAM" id="Phobius"/>
    </source>
</evidence>
<feature type="transmembrane region" description="Helical" evidence="11">
    <location>
        <begin position="255"/>
        <end position="276"/>
    </location>
</feature>
<dbReference type="KEGG" id="msv:Mesil_1424"/>
<proteinExistence type="inferred from homology"/>
<dbReference type="Gene3D" id="3.30.70.3040">
    <property type="match status" value="1"/>
</dbReference>
<sequence>MYAFLQALRALRQHTTSSLATFTTSLVSFTLLFLLGLVLWNLDRVVSSLERDVEIAAALKPTANAEAILTQIQSWSEVAEARLETKEQALAALQLSYPYLSQANELIENPLPDTLRLKLVNPQNVKQVAGRLEKLEGIAWVEYGGAITEQLVRVLGGLRIAANVLIALLMADTLFSVMGTIRLSIQSRREELRVMLLVGATRRFAQAPFVWEGLLLTLLAAVVALGLGMFAYSFISDALQKLLPFLPVLSTQDLLKAGAALALLALVLGAGGAFLATRSHLRETAL</sequence>
<evidence type="ECO:0000259" key="13">
    <source>
        <dbReference type="Pfam" id="PF18075"/>
    </source>
</evidence>
<dbReference type="PANTHER" id="PTHR47755:SF1">
    <property type="entry name" value="CELL DIVISION PROTEIN FTSX"/>
    <property type="match status" value="1"/>
</dbReference>
<dbReference type="InterPro" id="IPR004513">
    <property type="entry name" value="FtsX"/>
</dbReference>
<protein>
    <recommendedName>
        <fullName evidence="3 10">Cell division protein FtsX</fullName>
    </recommendedName>
</protein>
<evidence type="ECO:0000256" key="4">
    <source>
        <dbReference type="ARBA" id="ARBA00022475"/>
    </source>
</evidence>
<dbReference type="HOGENOM" id="CLU_073546_2_1_0"/>
<evidence type="ECO:0000313" key="15">
    <source>
        <dbReference type="Proteomes" id="UP000001916"/>
    </source>
</evidence>
<dbReference type="GO" id="GO:0005886">
    <property type="term" value="C:plasma membrane"/>
    <property type="evidence" value="ECO:0007669"/>
    <property type="project" value="UniProtKB-SubCell"/>
</dbReference>
<evidence type="ECO:0000256" key="7">
    <source>
        <dbReference type="ARBA" id="ARBA00022989"/>
    </source>
</evidence>
<evidence type="ECO:0000256" key="5">
    <source>
        <dbReference type="ARBA" id="ARBA00022618"/>
    </source>
</evidence>
<dbReference type="AlphaFoldDB" id="D7BEW4"/>
<gene>
    <name evidence="14" type="ordered locus">Mesil_1424</name>
</gene>
<dbReference type="EMBL" id="CP002042">
    <property type="protein sequence ID" value="ADH63317.1"/>
    <property type="molecule type" value="Genomic_DNA"/>
</dbReference>
<keyword evidence="9 10" id="KW-0131">Cell cycle</keyword>
<keyword evidence="5 10" id="KW-0132">Cell division</keyword>
<dbReference type="PANTHER" id="PTHR47755">
    <property type="entry name" value="CELL DIVISION PROTEIN FTSX"/>
    <property type="match status" value="1"/>
</dbReference>
<dbReference type="Pfam" id="PF18075">
    <property type="entry name" value="FtsX_ECD"/>
    <property type="match status" value="1"/>
</dbReference>
<keyword evidence="6 11" id="KW-0812">Transmembrane</keyword>
<organism evidence="14 15">
    <name type="scientific">Allomeiothermus silvanus (strain ATCC 700542 / DSM 9946 / NBRC 106475 / NCIMB 13440 / VI-R2)</name>
    <name type="common">Thermus silvanus</name>
    <dbReference type="NCBI Taxonomy" id="526227"/>
    <lineage>
        <taxon>Bacteria</taxon>
        <taxon>Thermotogati</taxon>
        <taxon>Deinococcota</taxon>
        <taxon>Deinococci</taxon>
        <taxon>Thermales</taxon>
        <taxon>Thermaceae</taxon>
        <taxon>Allomeiothermus</taxon>
    </lineage>
</organism>
<evidence type="ECO:0000256" key="1">
    <source>
        <dbReference type="ARBA" id="ARBA00004651"/>
    </source>
</evidence>
<dbReference type="eggNOG" id="COG2177">
    <property type="taxonomic scope" value="Bacteria"/>
</dbReference>
<dbReference type="GO" id="GO:0051301">
    <property type="term" value="P:cell division"/>
    <property type="evidence" value="ECO:0007669"/>
    <property type="project" value="UniProtKB-KW"/>
</dbReference>
<keyword evidence="4 10" id="KW-1003">Cell membrane</keyword>
<dbReference type="PIRSF" id="PIRSF003097">
    <property type="entry name" value="FtsX"/>
    <property type="match status" value="1"/>
</dbReference>
<evidence type="ECO:0000313" key="14">
    <source>
        <dbReference type="EMBL" id="ADH63317.1"/>
    </source>
</evidence>
<dbReference type="STRING" id="526227.Mesil_1424"/>
<comment type="similarity">
    <text evidence="2 10">Belongs to the ABC-4 integral membrane protein family. FtsX subfamily.</text>
</comment>